<feature type="transmembrane region" description="Helical" evidence="1">
    <location>
        <begin position="55"/>
        <end position="74"/>
    </location>
</feature>
<evidence type="ECO:0000313" key="3">
    <source>
        <dbReference type="Proteomes" id="UP000426246"/>
    </source>
</evidence>
<keyword evidence="1" id="KW-1133">Transmembrane helix</keyword>
<gene>
    <name evidence="2" type="ORF">EHS13_18215</name>
</gene>
<dbReference type="EMBL" id="CP034235">
    <property type="protein sequence ID" value="QGQ96674.1"/>
    <property type="molecule type" value="Genomic_DNA"/>
</dbReference>
<dbReference type="PANTHER" id="PTHR35007">
    <property type="entry name" value="INTEGRAL MEMBRANE PROTEIN-RELATED"/>
    <property type="match status" value="1"/>
</dbReference>
<dbReference type="OrthoDB" id="9793966at2"/>
<evidence type="ECO:0000313" key="2">
    <source>
        <dbReference type="EMBL" id="QGQ96674.1"/>
    </source>
</evidence>
<feature type="transmembrane region" description="Helical" evidence="1">
    <location>
        <begin position="237"/>
        <end position="260"/>
    </location>
</feature>
<proteinExistence type="predicted"/>
<dbReference type="KEGG" id="ppsc:EHS13_18215"/>
<accession>A0A6B8RLP0</accession>
<dbReference type="Proteomes" id="UP000426246">
    <property type="component" value="Chromosome"/>
</dbReference>
<dbReference type="PANTHER" id="PTHR35007:SF2">
    <property type="entry name" value="PILUS ASSEMBLE PROTEIN"/>
    <property type="match status" value="1"/>
</dbReference>
<dbReference type="RefSeq" id="WP_155701747.1">
    <property type="nucleotide sequence ID" value="NZ_CP034235.1"/>
</dbReference>
<evidence type="ECO:0000256" key="1">
    <source>
        <dbReference type="SAM" id="Phobius"/>
    </source>
</evidence>
<keyword evidence="1" id="KW-0812">Transmembrane</keyword>
<protein>
    <submittedName>
        <fullName evidence="2">Type II secretion protein F</fullName>
    </submittedName>
</protein>
<sequence>MKSKLHEWITRLLPVTLYMMERLRLIERYPLHVAKLHLKWVNYKSGNQSMEHTKLFIAQIITYMWVSLLSFTFLGLVIDVIFFSCGAIILLLIPVGIIQNLNQKLKIKKRLMLIELTEFLNKLTLLVDAGETVQKAIKQCVEQKKQQVITVETSPLYFELNQMVIALNNNRSFQHVMEEFNKRCNVQEISIFTTTVLLNYRRGGLEFVYALRELSRLVWDKRLALTKTLGEEASAKLVFPMVLIFFIVMVIVAAPAILLMNANG</sequence>
<organism evidence="2 3">
    <name type="scientific">Paenibacillus psychroresistens</name>
    <dbReference type="NCBI Taxonomy" id="1778678"/>
    <lineage>
        <taxon>Bacteria</taxon>
        <taxon>Bacillati</taxon>
        <taxon>Bacillota</taxon>
        <taxon>Bacilli</taxon>
        <taxon>Bacillales</taxon>
        <taxon>Paenibacillaceae</taxon>
        <taxon>Paenibacillus</taxon>
    </lineage>
</organism>
<name>A0A6B8RLP0_9BACL</name>
<dbReference type="AlphaFoldDB" id="A0A6B8RLP0"/>
<keyword evidence="1" id="KW-0472">Membrane</keyword>
<reference evidence="3" key="1">
    <citation type="submission" date="2018-11" db="EMBL/GenBank/DDBJ databases">
        <title>Complete genome sequence of Paenibacillus sp. ML311-T8.</title>
        <authorList>
            <person name="Nam Y.-D."/>
            <person name="Kang J."/>
            <person name="Chung W.-H."/>
            <person name="Park Y.S."/>
        </authorList>
    </citation>
    <scope>NUCLEOTIDE SEQUENCE [LARGE SCALE GENOMIC DNA]</scope>
    <source>
        <strain evidence="3">ML311-T8</strain>
    </source>
</reference>
<keyword evidence="3" id="KW-1185">Reference proteome</keyword>
<feature type="transmembrane region" description="Helical" evidence="1">
    <location>
        <begin position="80"/>
        <end position="101"/>
    </location>
</feature>